<feature type="transmembrane region" description="Helical" evidence="1">
    <location>
        <begin position="44"/>
        <end position="62"/>
    </location>
</feature>
<keyword evidence="1" id="KW-0812">Transmembrane</keyword>
<keyword evidence="1" id="KW-0472">Membrane</keyword>
<proteinExistence type="predicted"/>
<accession>A0A2T1LU19</accession>
<evidence type="ECO:0000313" key="3">
    <source>
        <dbReference type="Proteomes" id="UP000239001"/>
    </source>
</evidence>
<gene>
    <name evidence="2" type="ORF">C7H19_18235</name>
</gene>
<feature type="transmembrane region" description="Helical" evidence="1">
    <location>
        <begin position="20"/>
        <end position="38"/>
    </location>
</feature>
<comment type="caution">
    <text evidence="2">The sequence shown here is derived from an EMBL/GenBank/DDBJ whole genome shotgun (WGS) entry which is preliminary data.</text>
</comment>
<evidence type="ECO:0000313" key="2">
    <source>
        <dbReference type="EMBL" id="PSF34945.1"/>
    </source>
</evidence>
<reference evidence="2 3" key="2">
    <citation type="submission" date="2018-03" db="EMBL/GenBank/DDBJ databases">
        <authorList>
            <person name="Keele B.F."/>
        </authorList>
    </citation>
    <scope>NUCLEOTIDE SEQUENCE [LARGE SCALE GENOMIC DNA]</scope>
    <source>
        <strain evidence="2 3">CCALA 016</strain>
    </source>
</reference>
<dbReference type="EMBL" id="PXOH01000024">
    <property type="protein sequence ID" value="PSF34945.1"/>
    <property type="molecule type" value="Genomic_DNA"/>
</dbReference>
<dbReference type="Proteomes" id="UP000239001">
    <property type="component" value="Unassembled WGS sequence"/>
</dbReference>
<keyword evidence="1" id="KW-1133">Transmembrane helix</keyword>
<protein>
    <submittedName>
        <fullName evidence="2">Uncharacterized protein</fullName>
    </submittedName>
</protein>
<sequence length="68" mass="7804">MLNYSLSQKMRGFKMTSKKWWAIFITLSSIEAVLLLKLVRTESLTELLIAISLIAALLIFTTRIETKD</sequence>
<keyword evidence="3" id="KW-1185">Reference proteome</keyword>
<name>A0A2T1LU19_9CHRO</name>
<reference evidence="2 3" key="1">
    <citation type="submission" date="2018-03" db="EMBL/GenBank/DDBJ databases">
        <title>The ancient ancestry and fast evolution of plastids.</title>
        <authorList>
            <person name="Moore K.R."/>
            <person name="Magnabosco C."/>
            <person name="Momper L."/>
            <person name="Gold D.A."/>
            <person name="Bosak T."/>
            <person name="Fournier G.P."/>
        </authorList>
    </citation>
    <scope>NUCLEOTIDE SEQUENCE [LARGE SCALE GENOMIC DNA]</scope>
    <source>
        <strain evidence="2 3">CCALA 016</strain>
    </source>
</reference>
<dbReference type="AlphaFoldDB" id="A0A2T1LU19"/>
<evidence type="ECO:0000256" key="1">
    <source>
        <dbReference type="SAM" id="Phobius"/>
    </source>
</evidence>
<organism evidence="2 3">
    <name type="scientific">Aphanothece hegewaldii CCALA 016</name>
    <dbReference type="NCBI Taxonomy" id="2107694"/>
    <lineage>
        <taxon>Bacteria</taxon>
        <taxon>Bacillati</taxon>
        <taxon>Cyanobacteriota</taxon>
        <taxon>Cyanophyceae</taxon>
        <taxon>Oscillatoriophycideae</taxon>
        <taxon>Chroococcales</taxon>
        <taxon>Aphanothecaceae</taxon>
        <taxon>Aphanothece</taxon>
    </lineage>
</organism>